<dbReference type="EMBL" id="QWIT01000292">
    <property type="protein sequence ID" value="RMZ26537.1"/>
    <property type="molecule type" value="Genomic_DNA"/>
</dbReference>
<feature type="compositionally biased region" description="Low complexity" evidence="1">
    <location>
        <begin position="54"/>
        <end position="67"/>
    </location>
</feature>
<accession>A0A3M7ILY3</accession>
<sequence>MLALRRSLLVSVGTTCRSTTTTTTTTSTLLFHPKTHNISTLYILTNPPLHSPSPIITTSRDATTTAADPRDESPE</sequence>
<evidence type="ECO:0000313" key="3">
    <source>
        <dbReference type="Proteomes" id="UP000281677"/>
    </source>
</evidence>
<organism evidence="2 3">
    <name type="scientific">Hortaea werneckii</name>
    <name type="common">Black yeast</name>
    <name type="synonym">Cladosporium werneckii</name>
    <dbReference type="NCBI Taxonomy" id="91943"/>
    <lineage>
        <taxon>Eukaryota</taxon>
        <taxon>Fungi</taxon>
        <taxon>Dikarya</taxon>
        <taxon>Ascomycota</taxon>
        <taxon>Pezizomycotina</taxon>
        <taxon>Dothideomycetes</taxon>
        <taxon>Dothideomycetidae</taxon>
        <taxon>Mycosphaerellales</taxon>
        <taxon>Teratosphaeriaceae</taxon>
        <taxon>Hortaea</taxon>
    </lineage>
</organism>
<gene>
    <name evidence="2" type="ORF">D0859_09399</name>
</gene>
<protein>
    <submittedName>
        <fullName evidence="2">Uncharacterized protein</fullName>
    </submittedName>
</protein>
<evidence type="ECO:0000313" key="2">
    <source>
        <dbReference type="EMBL" id="RMZ26537.1"/>
    </source>
</evidence>
<comment type="caution">
    <text evidence="2">The sequence shown here is derived from an EMBL/GenBank/DDBJ whole genome shotgun (WGS) entry which is preliminary data.</text>
</comment>
<name>A0A3M7ILY3_HORWE</name>
<feature type="region of interest" description="Disordered" evidence="1">
    <location>
        <begin position="50"/>
        <end position="75"/>
    </location>
</feature>
<dbReference type="Proteomes" id="UP000281677">
    <property type="component" value="Unassembled WGS sequence"/>
</dbReference>
<dbReference type="AlphaFoldDB" id="A0A3M7ILY3"/>
<reference evidence="2 3" key="1">
    <citation type="journal article" date="2018" name="BMC Genomics">
        <title>Genomic evidence for intraspecific hybridization in a clonal and extremely halotolerant yeast.</title>
        <authorList>
            <person name="Gostincar C."/>
            <person name="Stajich J.E."/>
            <person name="Zupancic J."/>
            <person name="Zalar P."/>
            <person name="Gunde-Cimerman N."/>
        </authorList>
    </citation>
    <scope>NUCLEOTIDE SEQUENCE [LARGE SCALE GENOMIC DNA]</scope>
    <source>
        <strain evidence="2 3">EXF-120</strain>
    </source>
</reference>
<evidence type="ECO:0000256" key="1">
    <source>
        <dbReference type="SAM" id="MobiDB-lite"/>
    </source>
</evidence>
<proteinExistence type="predicted"/>